<comment type="caution">
    <text evidence="5">The sequence shown here is derived from an EMBL/GenBank/DDBJ whole genome shotgun (WGS) entry which is preliminary data.</text>
</comment>
<keyword evidence="4 5" id="KW-0012">Acyltransferase</keyword>
<keyword evidence="4 5" id="KW-0808">Transferase</keyword>
<evidence type="ECO:0000313" key="6">
    <source>
        <dbReference type="Proteomes" id="UP001230220"/>
    </source>
</evidence>
<accession>A0ABU0E3H8</accession>
<dbReference type="Gene3D" id="3.60.20.40">
    <property type="match status" value="1"/>
</dbReference>
<name>A0ABU0E3H8_9FIRM</name>
<organism evidence="5 6">
    <name type="scientific">Breznakia pachnodae</name>
    <dbReference type="NCBI Taxonomy" id="265178"/>
    <lineage>
        <taxon>Bacteria</taxon>
        <taxon>Bacillati</taxon>
        <taxon>Bacillota</taxon>
        <taxon>Erysipelotrichia</taxon>
        <taxon>Erysipelotrichales</taxon>
        <taxon>Erysipelotrichaceae</taxon>
        <taxon>Breznakia</taxon>
    </lineage>
</organism>
<dbReference type="RefSeq" id="WP_307408184.1">
    <property type="nucleotide sequence ID" value="NZ_JAUSUR010000003.1"/>
</dbReference>
<proteinExistence type="inferred from homology"/>
<comment type="catalytic activity">
    <reaction evidence="3 4">
        <text>an N-terminal (5-L-glutamyl)-[peptide] + an alpha-amino acid = 5-L-glutamyl amino acid + an N-terminal L-alpha-aminoacyl-[peptide]</text>
        <dbReference type="Rhea" id="RHEA:23904"/>
        <dbReference type="Rhea" id="RHEA-COMP:9780"/>
        <dbReference type="Rhea" id="RHEA-COMP:9795"/>
        <dbReference type="ChEBI" id="CHEBI:77644"/>
        <dbReference type="ChEBI" id="CHEBI:78597"/>
        <dbReference type="ChEBI" id="CHEBI:78599"/>
        <dbReference type="ChEBI" id="CHEBI:78608"/>
        <dbReference type="EC" id="2.3.2.2"/>
    </reaction>
</comment>
<dbReference type="SUPFAM" id="SSF56235">
    <property type="entry name" value="N-terminal nucleophile aminohydrolases (Ntn hydrolases)"/>
    <property type="match status" value="1"/>
</dbReference>
<evidence type="ECO:0000256" key="1">
    <source>
        <dbReference type="ARBA" id="ARBA00001049"/>
    </source>
</evidence>
<dbReference type="PANTHER" id="PTHR43881:SF1">
    <property type="entry name" value="GAMMA-GLUTAMYLTRANSPEPTIDASE (AFU_ORTHOLOGUE AFUA_4G13580)"/>
    <property type="match status" value="1"/>
</dbReference>
<evidence type="ECO:0000256" key="4">
    <source>
        <dbReference type="RuleBase" id="RU368036"/>
    </source>
</evidence>
<comment type="catalytic activity">
    <reaction evidence="2 4">
        <text>glutathione + H2O = L-cysteinylglycine + L-glutamate</text>
        <dbReference type="Rhea" id="RHEA:28807"/>
        <dbReference type="ChEBI" id="CHEBI:15377"/>
        <dbReference type="ChEBI" id="CHEBI:29985"/>
        <dbReference type="ChEBI" id="CHEBI:57925"/>
        <dbReference type="ChEBI" id="CHEBI:61694"/>
        <dbReference type="EC" id="3.4.19.13"/>
    </reaction>
</comment>
<reference evidence="5 6" key="1">
    <citation type="submission" date="2023-07" db="EMBL/GenBank/DDBJ databases">
        <title>Genomic Encyclopedia of Type Strains, Phase IV (KMG-IV): sequencing the most valuable type-strain genomes for metagenomic binning, comparative biology and taxonomic classification.</title>
        <authorList>
            <person name="Goeker M."/>
        </authorList>
    </citation>
    <scope>NUCLEOTIDE SEQUENCE [LARGE SCALE GENOMIC DNA]</scope>
    <source>
        <strain evidence="5 6">DSM 16784</strain>
    </source>
</reference>
<comment type="PTM">
    <text evidence="4">Cleaved by autocatalysis into a large and a small subunit.</text>
</comment>
<dbReference type="Gene3D" id="1.10.246.230">
    <property type="match status" value="1"/>
</dbReference>
<dbReference type="Pfam" id="PF01019">
    <property type="entry name" value="G_glu_transpept"/>
    <property type="match status" value="1"/>
</dbReference>
<dbReference type="EC" id="3.4.19.13" evidence="4"/>
<keyword evidence="4" id="KW-0317">Glutathione biosynthesis</keyword>
<comment type="pathway">
    <text evidence="4">Sulfur metabolism; glutathione metabolism.</text>
</comment>
<comment type="similarity">
    <text evidence="4">Belongs to the gamma-glutamyltransferase family.</text>
</comment>
<evidence type="ECO:0000256" key="3">
    <source>
        <dbReference type="ARBA" id="ARBA00047417"/>
    </source>
</evidence>
<keyword evidence="4" id="KW-0865">Zymogen</keyword>
<evidence type="ECO:0000256" key="2">
    <source>
        <dbReference type="ARBA" id="ARBA00001089"/>
    </source>
</evidence>
<dbReference type="InterPro" id="IPR000101">
    <property type="entry name" value="GGT_peptidase"/>
</dbReference>
<dbReference type="GO" id="GO:0036374">
    <property type="term" value="F:glutathione hydrolase activity"/>
    <property type="evidence" value="ECO:0007669"/>
    <property type="project" value="UniProtKB-EC"/>
</dbReference>
<dbReference type="GO" id="GO:0103068">
    <property type="term" value="F:leukotriene C4 gamma-glutamyl transferase activity"/>
    <property type="evidence" value="ECO:0007669"/>
    <property type="project" value="UniProtKB-EC"/>
</dbReference>
<comment type="subunit">
    <text evidence="4">This enzyme consists of two polypeptide chains, which are synthesized in precursor form from a single polypeptide.</text>
</comment>
<protein>
    <recommendedName>
        <fullName evidence="4">Glutathione hydrolase proenzyme</fullName>
        <ecNumber evidence="4">2.3.2.2</ecNumber>
        <ecNumber evidence="4">3.4.19.13</ecNumber>
    </recommendedName>
    <component>
        <recommendedName>
            <fullName evidence="4">Glutathione hydrolase large chain</fullName>
        </recommendedName>
    </component>
    <component>
        <recommendedName>
            <fullName evidence="4">Glutathione hydrolase small chain</fullName>
        </recommendedName>
    </component>
</protein>
<dbReference type="EMBL" id="JAUSUR010000003">
    <property type="protein sequence ID" value="MDQ0361453.1"/>
    <property type="molecule type" value="Genomic_DNA"/>
</dbReference>
<gene>
    <name evidence="5" type="ORF">J2S15_002200</name>
</gene>
<evidence type="ECO:0000313" key="5">
    <source>
        <dbReference type="EMBL" id="MDQ0361453.1"/>
    </source>
</evidence>
<sequence length="536" mass="60272">MVFDVLNQPYGKSRYSVSANKGMVCSSNPLASSAGLEILKKGGNAVDAAIATAAVLTIVEPTSNGLGGDAYAIVWMKNKLYGLNASGYSPKSMTIEKLKEQGYTEMPKHGWIPVTIPGQPKAWAALIKKFGNLELIDVLQPAIRYAQEGFPLSPVVSFLWEKYVKKNSEEFKDNPIFAEWFKVFTKEGKSYKFGDIVKFPDHAKSLRLIGESYSDEFYNGEIANRIVEQSKKHGGYIELDDLREYNVEWVNPISLNYRGYDVWELPPNGQGIVTLMSLNILKNFPLEEKEDVDTYHHQFEAIKLAFADALSTVTDLDAMKIDFHKYLKDIYGESRSSEIADYAKDPAPLKQPTSGTVYLCTADKDGNMVSYIQSNYMDFGSGIVVEDYGIALQNRGFDFSLNPEDANALSPRKRSYHTIIPGFLTKDDKAVGPFGVMGGYMQPQGHLQLMMNYVDFHLNPQMCIDSPRWQWKDGKHFLVEPNFNKDIIEKLREKGHDIEVSENCFSFGRAQMIVKLENDVYVGATESRTDGSICCY</sequence>
<keyword evidence="6" id="KW-1185">Reference proteome</keyword>
<dbReference type="PRINTS" id="PR01210">
    <property type="entry name" value="GGTRANSPTASE"/>
</dbReference>
<dbReference type="InterPro" id="IPR029055">
    <property type="entry name" value="Ntn_hydrolases_N"/>
</dbReference>
<dbReference type="InterPro" id="IPR043137">
    <property type="entry name" value="GGT_ssub_C"/>
</dbReference>
<dbReference type="Proteomes" id="UP001230220">
    <property type="component" value="Unassembled WGS sequence"/>
</dbReference>
<dbReference type="InterPro" id="IPR052896">
    <property type="entry name" value="GGT-like_enzyme"/>
</dbReference>
<dbReference type="PANTHER" id="PTHR43881">
    <property type="entry name" value="GAMMA-GLUTAMYLTRANSPEPTIDASE (AFU_ORTHOLOGUE AFUA_4G13580)"/>
    <property type="match status" value="1"/>
</dbReference>
<comment type="catalytic activity">
    <reaction evidence="1 4">
        <text>an S-substituted glutathione + H2O = an S-substituted L-cysteinylglycine + L-glutamate</text>
        <dbReference type="Rhea" id="RHEA:59468"/>
        <dbReference type="ChEBI" id="CHEBI:15377"/>
        <dbReference type="ChEBI" id="CHEBI:29985"/>
        <dbReference type="ChEBI" id="CHEBI:90779"/>
        <dbReference type="ChEBI" id="CHEBI:143103"/>
        <dbReference type="EC" id="3.4.19.13"/>
    </reaction>
</comment>
<keyword evidence="4 5" id="KW-0378">Hydrolase</keyword>
<dbReference type="EC" id="2.3.2.2" evidence="4"/>
<dbReference type="NCBIfam" id="TIGR00066">
    <property type="entry name" value="g_glut_trans"/>
    <property type="match status" value="1"/>
</dbReference>